<organism evidence="1 2">
    <name type="scientific">Hygrophoropsis aurantiaca</name>
    <dbReference type="NCBI Taxonomy" id="72124"/>
    <lineage>
        <taxon>Eukaryota</taxon>
        <taxon>Fungi</taxon>
        <taxon>Dikarya</taxon>
        <taxon>Basidiomycota</taxon>
        <taxon>Agaricomycotina</taxon>
        <taxon>Agaricomycetes</taxon>
        <taxon>Agaricomycetidae</taxon>
        <taxon>Boletales</taxon>
        <taxon>Coniophorineae</taxon>
        <taxon>Hygrophoropsidaceae</taxon>
        <taxon>Hygrophoropsis</taxon>
    </lineage>
</organism>
<dbReference type="Proteomes" id="UP000790377">
    <property type="component" value="Unassembled WGS sequence"/>
</dbReference>
<reference evidence="1" key="1">
    <citation type="journal article" date="2021" name="New Phytol.">
        <title>Evolutionary innovations through gain and loss of genes in the ectomycorrhizal Boletales.</title>
        <authorList>
            <person name="Wu G."/>
            <person name="Miyauchi S."/>
            <person name="Morin E."/>
            <person name="Kuo A."/>
            <person name="Drula E."/>
            <person name="Varga T."/>
            <person name="Kohler A."/>
            <person name="Feng B."/>
            <person name="Cao Y."/>
            <person name="Lipzen A."/>
            <person name="Daum C."/>
            <person name="Hundley H."/>
            <person name="Pangilinan J."/>
            <person name="Johnson J."/>
            <person name="Barry K."/>
            <person name="LaButti K."/>
            <person name="Ng V."/>
            <person name="Ahrendt S."/>
            <person name="Min B."/>
            <person name="Choi I.G."/>
            <person name="Park H."/>
            <person name="Plett J.M."/>
            <person name="Magnuson J."/>
            <person name="Spatafora J.W."/>
            <person name="Nagy L.G."/>
            <person name="Henrissat B."/>
            <person name="Grigoriev I.V."/>
            <person name="Yang Z.L."/>
            <person name="Xu J."/>
            <person name="Martin F.M."/>
        </authorList>
    </citation>
    <scope>NUCLEOTIDE SEQUENCE</scope>
    <source>
        <strain evidence="1">ATCC 28755</strain>
    </source>
</reference>
<comment type="caution">
    <text evidence="1">The sequence shown here is derived from an EMBL/GenBank/DDBJ whole genome shotgun (WGS) entry which is preliminary data.</text>
</comment>
<gene>
    <name evidence="1" type="ORF">BJ138DRAFT_1120042</name>
</gene>
<accession>A0ACB7ZSY2</accession>
<keyword evidence="2" id="KW-1185">Reference proteome</keyword>
<evidence type="ECO:0000313" key="1">
    <source>
        <dbReference type="EMBL" id="KAH7903799.1"/>
    </source>
</evidence>
<dbReference type="EMBL" id="MU268753">
    <property type="protein sequence ID" value="KAH7903799.1"/>
    <property type="molecule type" value="Genomic_DNA"/>
</dbReference>
<sequence>MAAPYSIKYFLLLRRTSPHLRQLSVHAPRGVQLTAEQSHVIIDTLNEPYDDSTDFGWSQFNDLPRMLTPSSRVYYVNVSNTNINTAMTAPFLLMWEKIQSYSPFRNTATHAAHFYVQTDRPYSSVSLASFLTSFCTVYSPARTPEDENRGGGHVVRLGYYIDRFGVAGVILCNERTLDPEKDLTLHGMSAIQPFNSHGRQFNFISRPASESHHIRSAFIRRRCLILSR</sequence>
<proteinExistence type="predicted"/>
<name>A0ACB7ZSY2_9AGAM</name>
<protein>
    <submittedName>
        <fullName evidence="1">Uncharacterized protein</fullName>
    </submittedName>
</protein>
<evidence type="ECO:0000313" key="2">
    <source>
        <dbReference type="Proteomes" id="UP000790377"/>
    </source>
</evidence>